<dbReference type="Proteomes" id="UP000269331">
    <property type="component" value="Chromosome"/>
</dbReference>
<evidence type="ECO:0000313" key="1">
    <source>
        <dbReference type="EMBL" id="BBA92016.1"/>
    </source>
</evidence>
<sequence length="38" mass="4749">MLFIFQLLETLLFRRFWEFLLLAVKKKIEDFDQNELSL</sequence>
<name>A0A2Z5TKW3_9STRE</name>
<dbReference type="KEGG" id="srq:SR187_1970"/>
<reference evidence="1 2" key="1">
    <citation type="journal article" date="2018" name="Genome Biol. Evol.">
        <title>Complete Genome Sequence of Streptococcus ruminantium sp. nov. GUT-187T (=DSM 104980T =JCM 31869T), the Type Strain of S. ruminantium, and Comparison with Genome Sequences of Streptococcus suis Strains.</title>
        <authorList>
            <person name="Tohya M."/>
            <person name="Sekizaki T."/>
            <person name="Miyoshi-Akiyama T."/>
        </authorList>
    </citation>
    <scope>NUCLEOTIDE SEQUENCE [LARGE SCALE GENOMIC DNA]</scope>
    <source>
        <strain evidence="1 2">GUT187T</strain>
    </source>
</reference>
<protein>
    <submittedName>
        <fullName evidence="1">Uncharacterized protein</fullName>
    </submittedName>
</protein>
<organism evidence="1 2">
    <name type="scientific">Streptococcus ruminantium</name>
    <dbReference type="NCBI Taxonomy" id="1917441"/>
    <lineage>
        <taxon>Bacteria</taxon>
        <taxon>Bacillati</taxon>
        <taxon>Bacillota</taxon>
        <taxon>Bacilli</taxon>
        <taxon>Lactobacillales</taxon>
        <taxon>Streptococcaceae</taxon>
        <taxon>Streptococcus</taxon>
    </lineage>
</organism>
<proteinExistence type="predicted"/>
<dbReference type="EMBL" id="AP018400">
    <property type="protein sequence ID" value="BBA92016.1"/>
    <property type="molecule type" value="Genomic_DNA"/>
</dbReference>
<dbReference type="AlphaFoldDB" id="A0A2Z5TKW3"/>
<evidence type="ECO:0000313" key="2">
    <source>
        <dbReference type="Proteomes" id="UP000269331"/>
    </source>
</evidence>
<gene>
    <name evidence="1" type="ORF">SR187_1970</name>
</gene>
<accession>A0A2Z5TKW3</accession>